<name>A0A517DRU8_9FIRM</name>
<protein>
    <recommendedName>
        <fullName evidence="9">4-hydroxybenzoate polyprenyltransferase</fullName>
        <ecNumber evidence="9">2.5.1.39</ecNumber>
    </recommendedName>
</protein>
<evidence type="ECO:0000256" key="8">
    <source>
        <dbReference type="ARBA" id="ARBA00023136"/>
    </source>
</evidence>
<dbReference type="InterPro" id="IPR039653">
    <property type="entry name" value="Prenyltransferase"/>
</dbReference>
<dbReference type="AlphaFoldDB" id="A0A517DRU8"/>
<dbReference type="RefSeq" id="WP_144349616.1">
    <property type="nucleotide sequence ID" value="NZ_CP036259.1"/>
</dbReference>
<dbReference type="Pfam" id="PF01040">
    <property type="entry name" value="UbiA"/>
    <property type="match status" value="1"/>
</dbReference>
<organism evidence="11 12">
    <name type="scientific">Sporomusa termitida</name>
    <dbReference type="NCBI Taxonomy" id="2377"/>
    <lineage>
        <taxon>Bacteria</taxon>
        <taxon>Bacillati</taxon>
        <taxon>Bacillota</taxon>
        <taxon>Negativicutes</taxon>
        <taxon>Selenomonadales</taxon>
        <taxon>Sporomusaceae</taxon>
        <taxon>Sporomusa</taxon>
    </lineage>
</organism>
<dbReference type="PANTHER" id="PTHR11048">
    <property type="entry name" value="PRENYLTRANSFERASES"/>
    <property type="match status" value="1"/>
</dbReference>
<dbReference type="EC" id="2.5.1.39" evidence="9"/>
<evidence type="ECO:0000256" key="1">
    <source>
        <dbReference type="ARBA" id="ARBA00001946"/>
    </source>
</evidence>
<evidence type="ECO:0000256" key="5">
    <source>
        <dbReference type="ARBA" id="ARBA00022679"/>
    </source>
</evidence>
<dbReference type="InterPro" id="IPR044878">
    <property type="entry name" value="UbiA_sf"/>
</dbReference>
<dbReference type="GO" id="GO:0008412">
    <property type="term" value="F:4-hydroxybenzoate polyprenyltransferase activity"/>
    <property type="evidence" value="ECO:0007669"/>
    <property type="project" value="UniProtKB-EC"/>
</dbReference>
<evidence type="ECO:0000256" key="3">
    <source>
        <dbReference type="ARBA" id="ARBA00005985"/>
    </source>
</evidence>
<comment type="cofactor">
    <cofactor evidence="1">
        <name>Mg(2+)</name>
        <dbReference type="ChEBI" id="CHEBI:18420"/>
    </cofactor>
</comment>
<comment type="subcellular location">
    <subcellularLocation>
        <location evidence="2">Membrane</location>
        <topology evidence="2">Multi-pass membrane protein</topology>
    </subcellularLocation>
</comment>
<dbReference type="CDD" id="cd13959">
    <property type="entry name" value="PT_UbiA_COQ2"/>
    <property type="match status" value="1"/>
</dbReference>
<feature type="transmembrane region" description="Helical" evidence="10">
    <location>
        <begin position="229"/>
        <end position="249"/>
    </location>
</feature>
<feature type="transmembrane region" description="Helical" evidence="10">
    <location>
        <begin position="158"/>
        <end position="178"/>
    </location>
</feature>
<dbReference type="Gene3D" id="1.20.120.1780">
    <property type="entry name" value="UbiA prenyltransferase"/>
    <property type="match status" value="1"/>
</dbReference>
<dbReference type="FunFam" id="1.10.357.140:FF:000008">
    <property type="entry name" value="4-hydroxybenzoate octaprenyltransferase"/>
    <property type="match status" value="1"/>
</dbReference>
<dbReference type="GO" id="GO:0006744">
    <property type="term" value="P:ubiquinone biosynthetic process"/>
    <property type="evidence" value="ECO:0007669"/>
    <property type="project" value="TreeGrafter"/>
</dbReference>
<keyword evidence="4" id="KW-1003">Cell membrane</keyword>
<feature type="transmembrane region" description="Helical" evidence="10">
    <location>
        <begin position="40"/>
        <end position="61"/>
    </location>
</feature>
<keyword evidence="6 10" id="KW-0812">Transmembrane</keyword>
<dbReference type="InterPro" id="IPR006371">
    <property type="entry name" value="Polyprenyltransferase_UbiA-li"/>
</dbReference>
<dbReference type="EMBL" id="CP036259">
    <property type="protein sequence ID" value="QDR80047.1"/>
    <property type="molecule type" value="Genomic_DNA"/>
</dbReference>
<keyword evidence="4" id="KW-0997">Cell inner membrane</keyword>
<dbReference type="InterPro" id="IPR000537">
    <property type="entry name" value="UbiA_prenyltransferase"/>
</dbReference>
<comment type="similarity">
    <text evidence="3">Belongs to the UbiA prenyltransferase family.</text>
</comment>
<accession>A0A517DRU8</accession>
<dbReference type="NCBIfam" id="TIGR01475">
    <property type="entry name" value="ubiA_other"/>
    <property type="match status" value="1"/>
</dbReference>
<dbReference type="Gene3D" id="1.10.357.140">
    <property type="entry name" value="UbiA prenyltransferase"/>
    <property type="match status" value="1"/>
</dbReference>
<dbReference type="Proteomes" id="UP000320776">
    <property type="component" value="Chromosome"/>
</dbReference>
<evidence type="ECO:0000256" key="2">
    <source>
        <dbReference type="ARBA" id="ARBA00004141"/>
    </source>
</evidence>
<keyword evidence="12" id="KW-1185">Reference proteome</keyword>
<evidence type="ECO:0000256" key="4">
    <source>
        <dbReference type="ARBA" id="ARBA00022519"/>
    </source>
</evidence>
<feature type="transmembrane region" description="Helical" evidence="10">
    <location>
        <begin position="261"/>
        <end position="282"/>
    </location>
</feature>
<gene>
    <name evidence="11" type="primary">ubiA</name>
    <name evidence="11" type="ORF">SPTER_13610</name>
</gene>
<dbReference type="PANTHER" id="PTHR11048:SF28">
    <property type="entry name" value="4-HYDROXYBENZOATE POLYPRENYLTRANSFERASE, MITOCHONDRIAL"/>
    <property type="match status" value="1"/>
</dbReference>
<evidence type="ECO:0000256" key="10">
    <source>
        <dbReference type="SAM" id="Phobius"/>
    </source>
</evidence>
<evidence type="ECO:0000256" key="6">
    <source>
        <dbReference type="ARBA" id="ARBA00022692"/>
    </source>
</evidence>
<keyword evidence="7 10" id="KW-1133">Transmembrane helix</keyword>
<sequence>MSKLKAHMDNIALSHSIFALPFAYMGAFLAAGGLPDGHDLLWITVAMIGARSAALALNNLIDLKYDRLHPRFTQRPMVTGLVKPWEAVALIAGSLLLFLLAAARLQPLCLQLWPLALIPLVLYPYMKRFSWTCHLVLGGALAAAPVGAWIAVRGDISPAVLILGLAVAVWIAAFDVIYGCQDVEFDKAQGLHSMPVRFGVAGALWLARCMHLVSIAGFVIVGFCLKLSSLYYAGVALAAAVLVYQHLIVSPADLSKVTQKYFMRNGLVGMAMLLFTALALLYK</sequence>
<feature type="transmembrane region" description="Helical" evidence="10">
    <location>
        <begin position="133"/>
        <end position="152"/>
    </location>
</feature>
<feature type="transmembrane region" description="Helical" evidence="10">
    <location>
        <begin position="82"/>
        <end position="102"/>
    </location>
</feature>
<proteinExistence type="inferred from homology"/>
<evidence type="ECO:0000256" key="7">
    <source>
        <dbReference type="ARBA" id="ARBA00022989"/>
    </source>
</evidence>
<feature type="transmembrane region" description="Helical" evidence="10">
    <location>
        <begin position="198"/>
        <end position="223"/>
    </location>
</feature>
<dbReference type="GO" id="GO:0005886">
    <property type="term" value="C:plasma membrane"/>
    <property type="evidence" value="ECO:0007669"/>
    <property type="project" value="TreeGrafter"/>
</dbReference>
<dbReference type="FunFam" id="1.20.120.1780:FF:000001">
    <property type="entry name" value="4-hydroxybenzoate octaprenyltransferase"/>
    <property type="match status" value="1"/>
</dbReference>
<evidence type="ECO:0000313" key="12">
    <source>
        <dbReference type="Proteomes" id="UP000320776"/>
    </source>
</evidence>
<dbReference type="OrthoDB" id="9782418at2"/>
<keyword evidence="8 10" id="KW-0472">Membrane</keyword>
<keyword evidence="5 11" id="KW-0808">Transferase</keyword>
<dbReference type="KEGG" id="sted:SPTER_13610"/>
<feature type="transmembrane region" description="Helical" evidence="10">
    <location>
        <begin position="12"/>
        <end position="34"/>
    </location>
</feature>
<evidence type="ECO:0000256" key="9">
    <source>
        <dbReference type="ARBA" id="ARBA00034524"/>
    </source>
</evidence>
<evidence type="ECO:0000313" key="11">
    <source>
        <dbReference type="EMBL" id="QDR80047.1"/>
    </source>
</evidence>
<reference evidence="11 12" key="1">
    <citation type="submission" date="2019-02" db="EMBL/GenBank/DDBJ databases">
        <title>Closed genome of Sporomusa termitida DSM 4440.</title>
        <authorList>
            <person name="Poehlein A."/>
            <person name="Daniel R."/>
        </authorList>
    </citation>
    <scope>NUCLEOTIDE SEQUENCE [LARGE SCALE GENOMIC DNA]</scope>
    <source>
        <strain evidence="11 12">DSM 4440</strain>
    </source>
</reference>